<accession>A0A3B1A0C0</accession>
<sequence length="88" mass="9632">MNLNVEIFSSPGCSKCGHAKDVLRKLADEIGGNKVQWREVNILDDLDYAVSLGVMTTPSIAIDGELIFSSLPSAKKLRAELEARLKED</sequence>
<dbReference type="InterPro" id="IPR012336">
    <property type="entry name" value="Thioredoxin-like_fold"/>
</dbReference>
<reference evidence="2" key="1">
    <citation type="submission" date="2018-06" db="EMBL/GenBank/DDBJ databases">
        <authorList>
            <person name="Zhirakovskaya E."/>
        </authorList>
    </citation>
    <scope>NUCLEOTIDE SEQUENCE</scope>
</reference>
<dbReference type="EMBL" id="UOFT01000029">
    <property type="protein sequence ID" value="VAW93047.1"/>
    <property type="molecule type" value="Genomic_DNA"/>
</dbReference>
<evidence type="ECO:0000259" key="1">
    <source>
        <dbReference type="Pfam" id="PF13192"/>
    </source>
</evidence>
<dbReference type="Pfam" id="PF13192">
    <property type="entry name" value="Thioredoxin_3"/>
    <property type="match status" value="1"/>
</dbReference>
<dbReference type="InterPro" id="IPR036249">
    <property type="entry name" value="Thioredoxin-like_sf"/>
</dbReference>
<dbReference type="PROSITE" id="PS51354">
    <property type="entry name" value="GLUTAREDOXIN_2"/>
    <property type="match status" value="1"/>
</dbReference>
<evidence type="ECO:0000313" key="2">
    <source>
        <dbReference type="EMBL" id="VAW93047.1"/>
    </source>
</evidence>
<protein>
    <recommendedName>
        <fullName evidence="1">Thioredoxin-like fold domain-containing protein</fullName>
    </recommendedName>
</protein>
<name>A0A3B1A0C0_9ZZZZ</name>
<gene>
    <name evidence="2" type="ORF">MNBD_GAMMA23-842</name>
</gene>
<dbReference type="AlphaFoldDB" id="A0A3B1A0C0"/>
<organism evidence="2">
    <name type="scientific">hydrothermal vent metagenome</name>
    <dbReference type="NCBI Taxonomy" id="652676"/>
    <lineage>
        <taxon>unclassified sequences</taxon>
        <taxon>metagenomes</taxon>
        <taxon>ecological metagenomes</taxon>
    </lineage>
</organism>
<proteinExistence type="predicted"/>
<feature type="domain" description="Thioredoxin-like fold" evidence="1">
    <location>
        <begin position="4"/>
        <end position="79"/>
    </location>
</feature>
<dbReference type="SUPFAM" id="SSF52833">
    <property type="entry name" value="Thioredoxin-like"/>
    <property type="match status" value="1"/>
</dbReference>
<dbReference type="Gene3D" id="3.40.30.10">
    <property type="entry name" value="Glutaredoxin"/>
    <property type="match status" value="1"/>
</dbReference>